<dbReference type="KEGG" id="ppd:Ppro_0810"/>
<sequence>MSFAKKLLFILALSALISCPVSMRAHAAAKPAASRTAGSAKAAFRAIDLDRFIVQEKKAVGKDKKRIIRMAAPVSFEARMKRNPEEKKMTYVYEVLELSGVKPLPEVKHRMFVESRGRRIIPVYVERRVVDRIGKELTAGSMARFVGYHLYSYGKGPAIMVVDFAAAR</sequence>
<feature type="signal peptide" evidence="1">
    <location>
        <begin position="1"/>
        <end position="27"/>
    </location>
</feature>
<keyword evidence="3" id="KW-1185">Reference proteome</keyword>
<evidence type="ECO:0000313" key="3">
    <source>
        <dbReference type="Proteomes" id="UP000006732"/>
    </source>
</evidence>
<proteinExistence type="predicted"/>
<dbReference type="eggNOG" id="ENOG50336NQ">
    <property type="taxonomic scope" value="Bacteria"/>
</dbReference>
<gene>
    <name evidence="2" type="ordered locus">Ppro_0810</name>
</gene>
<reference evidence="2 3" key="1">
    <citation type="submission" date="2006-10" db="EMBL/GenBank/DDBJ databases">
        <title>Complete sequence of chromosome of Pelobacter propionicus DSM 2379.</title>
        <authorList>
            <consortium name="US DOE Joint Genome Institute"/>
            <person name="Copeland A."/>
            <person name="Lucas S."/>
            <person name="Lapidus A."/>
            <person name="Barry K."/>
            <person name="Detter J.C."/>
            <person name="Glavina del Rio T."/>
            <person name="Hammon N."/>
            <person name="Israni S."/>
            <person name="Dalin E."/>
            <person name="Tice H."/>
            <person name="Pitluck S."/>
            <person name="Saunders E."/>
            <person name="Brettin T."/>
            <person name="Bruce D."/>
            <person name="Han C."/>
            <person name="Tapia R."/>
            <person name="Schmutz J."/>
            <person name="Larimer F."/>
            <person name="Land M."/>
            <person name="Hauser L."/>
            <person name="Kyrpides N."/>
            <person name="Kim E."/>
            <person name="Lovley D."/>
            <person name="Richardson P."/>
        </authorList>
    </citation>
    <scope>NUCLEOTIDE SEQUENCE [LARGE SCALE GENOMIC DNA]</scope>
    <source>
        <strain evidence="3">DSM 2379 / NBRC 103807 / OttBd1</strain>
    </source>
</reference>
<evidence type="ECO:0000256" key="1">
    <source>
        <dbReference type="SAM" id="SignalP"/>
    </source>
</evidence>
<protein>
    <submittedName>
        <fullName evidence="2">Uncharacterized protein</fullName>
    </submittedName>
</protein>
<dbReference type="RefSeq" id="WP_011734752.1">
    <property type="nucleotide sequence ID" value="NC_008609.1"/>
</dbReference>
<organism evidence="2 3">
    <name type="scientific">Pelobacter propionicus (strain DSM 2379 / NBRC 103807 / OttBd1)</name>
    <dbReference type="NCBI Taxonomy" id="338966"/>
    <lineage>
        <taxon>Bacteria</taxon>
        <taxon>Pseudomonadati</taxon>
        <taxon>Thermodesulfobacteriota</taxon>
        <taxon>Desulfuromonadia</taxon>
        <taxon>Desulfuromonadales</taxon>
        <taxon>Desulfuromonadaceae</taxon>
        <taxon>Pelobacter</taxon>
    </lineage>
</organism>
<dbReference type="HOGENOM" id="CLU_1584930_0_0_7"/>
<dbReference type="EMBL" id="CP000482">
    <property type="protein sequence ID" value="ABK98440.1"/>
    <property type="molecule type" value="Genomic_DNA"/>
</dbReference>
<dbReference type="PROSITE" id="PS51257">
    <property type="entry name" value="PROKAR_LIPOPROTEIN"/>
    <property type="match status" value="1"/>
</dbReference>
<accession>A1AM70</accession>
<dbReference type="STRING" id="338966.Ppro_0810"/>
<dbReference type="Proteomes" id="UP000006732">
    <property type="component" value="Chromosome"/>
</dbReference>
<feature type="chain" id="PRO_5002631873" evidence="1">
    <location>
        <begin position="28"/>
        <end position="168"/>
    </location>
</feature>
<evidence type="ECO:0000313" key="2">
    <source>
        <dbReference type="EMBL" id="ABK98440.1"/>
    </source>
</evidence>
<dbReference type="AlphaFoldDB" id="A1AM70"/>
<keyword evidence="1" id="KW-0732">Signal</keyword>
<name>A1AM70_PELPD</name>
<dbReference type="OrthoDB" id="9181898at2"/>